<proteinExistence type="predicted"/>
<feature type="transmembrane region" description="Helical" evidence="1">
    <location>
        <begin position="20"/>
        <end position="42"/>
    </location>
</feature>
<keyword evidence="1" id="KW-0472">Membrane</keyword>
<evidence type="ECO:0000313" key="2">
    <source>
        <dbReference type="EMBL" id="MDV2622221.1"/>
    </source>
</evidence>
<gene>
    <name evidence="2" type="ORF">R0G89_11040</name>
</gene>
<comment type="caution">
    <text evidence="2">The sequence shown here is derived from an EMBL/GenBank/DDBJ whole genome shotgun (WGS) entry which is preliminary data.</text>
</comment>
<evidence type="ECO:0000313" key="3">
    <source>
        <dbReference type="Proteomes" id="UP001280897"/>
    </source>
</evidence>
<keyword evidence="1" id="KW-1133">Transmembrane helix</keyword>
<protein>
    <submittedName>
        <fullName evidence="2">Uncharacterized protein</fullName>
    </submittedName>
</protein>
<dbReference type="Proteomes" id="UP001280897">
    <property type="component" value="Unassembled WGS sequence"/>
</dbReference>
<organism evidence="2 3">
    <name type="scientific">Pediococcus acidilactici</name>
    <dbReference type="NCBI Taxonomy" id="1254"/>
    <lineage>
        <taxon>Bacteria</taxon>
        <taxon>Bacillati</taxon>
        <taxon>Bacillota</taxon>
        <taxon>Bacilli</taxon>
        <taxon>Lactobacillales</taxon>
        <taxon>Lactobacillaceae</taxon>
        <taxon>Pediococcus</taxon>
        <taxon>Pediococcus acidilactici group</taxon>
    </lineage>
</organism>
<name>A0AAW8YL19_PEDAC</name>
<accession>A0AAW8YL19</accession>
<sequence length="91" mass="9831">MFAFAELFAQVWLVDAEPSLLFGLTAVESFISDFGITALVFVANTASSFLKFLVIALFSAALTVLVEPAPRRPVTNPIPANSHCLPSLYIL</sequence>
<reference evidence="2" key="1">
    <citation type="journal article" date="2023" name="PeerJ">
        <title>Selection and evaluation of lactic acid bacteria from chicken feces in Thailand as potential probiotics.</title>
        <authorList>
            <person name="Khurajog B."/>
            <person name="Disastra Y."/>
            <person name="Lawwyne L.D."/>
            <person name="Sirichokchatchawan W."/>
            <person name="Niyomtham W."/>
            <person name="Yindee J."/>
            <person name="Hampson D.J."/>
            <person name="Prapasarakul N."/>
        </authorList>
    </citation>
    <scope>NUCLEOTIDE SEQUENCE</scope>
    <source>
        <strain evidence="2">BF9</strain>
    </source>
</reference>
<feature type="transmembrane region" description="Helical" evidence="1">
    <location>
        <begin position="49"/>
        <end position="66"/>
    </location>
</feature>
<dbReference type="AlphaFoldDB" id="A0AAW8YL19"/>
<evidence type="ECO:0000256" key="1">
    <source>
        <dbReference type="SAM" id="Phobius"/>
    </source>
</evidence>
<keyword evidence="1" id="KW-0812">Transmembrane</keyword>
<dbReference type="EMBL" id="JAWJAV010000019">
    <property type="protein sequence ID" value="MDV2622221.1"/>
    <property type="molecule type" value="Genomic_DNA"/>
</dbReference>
<reference evidence="2" key="2">
    <citation type="submission" date="2023-10" db="EMBL/GenBank/DDBJ databases">
        <authorList>
            <person name="Khurajog B."/>
        </authorList>
    </citation>
    <scope>NUCLEOTIDE SEQUENCE</scope>
    <source>
        <strain evidence="2">BF9</strain>
    </source>
</reference>